<dbReference type="AlphaFoldDB" id="A0A0F7K0W0"/>
<dbReference type="PROSITE" id="PS00614">
    <property type="entry name" value="IGPS"/>
    <property type="match status" value="1"/>
</dbReference>
<evidence type="ECO:0000256" key="6">
    <source>
        <dbReference type="ARBA" id="ARBA00023141"/>
    </source>
</evidence>
<comment type="similarity">
    <text evidence="8">Belongs to the TrpC family.</text>
</comment>
<reference evidence="10 11" key="1">
    <citation type="journal article" date="2015" name="Genome Announc.">
        <title>Complete Genome Sequence of Sedimenticola thiotaurini Strain SIP-G1, a Polyphosphate- and Polyhydroxyalkanoate-Accumulating Sulfur-Oxidizing Gammaproteobacterium Isolated from Salt Marsh Sediments.</title>
        <authorList>
            <person name="Flood B.E."/>
            <person name="Jones D.S."/>
            <person name="Bailey J.V."/>
        </authorList>
    </citation>
    <scope>NUCLEOTIDE SEQUENCE [LARGE SCALE GENOMIC DNA]</scope>
    <source>
        <strain evidence="10 11">SIP-G1</strain>
    </source>
</reference>
<keyword evidence="4 8" id="KW-0210">Decarboxylase</keyword>
<name>A0A0F7K0W0_9GAMM</name>
<keyword evidence="3 8" id="KW-0028">Amino-acid biosynthesis</keyword>
<dbReference type="InterPro" id="IPR045186">
    <property type="entry name" value="Indole-3-glycerol_P_synth"/>
</dbReference>
<dbReference type="InterPro" id="IPR001468">
    <property type="entry name" value="Indole-3-GlycerolPSynthase_CS"/>
</dbReference>
<dbReference type="CDD" id="cd00331">
    <property type="entry name" value="IGPS"/>
    <property type="match status" value="1"/>
</dbReference>
<dbReference type="OrthoDB" id="9804217at2"/>
<gene>
    <name evidence="8 10" type="primary">trpC</name>
    <name evidence="10" type="ORF">AAY24_13620</name>
</gene>
<comment type="catalytic activity">
    <reaction evidence="1 8">
        <text>1-(2-carboxyphenylamino)-1-deoxy-D-ribulose 5-phosphate + H(+) = (1S,2R)-1-C-(indol-3-yl)glycerol 3-phosphate + CO2 + H2O</text>
        <dbReference type="Rhea" id="RHEA:23476"/>
        <dbReference type="ChEBI" id="CHEBI:15377"/>
        <dbReference type="ChEBI" id="CHEBI:15378"/>
        <dbReference type="ChEBI" id="CHEBI:16526"/>
        <dbReference type="ChEBI" id="CHEBI:58613"/>
        <dbReference type="ChEBI" id="CHEBI:58866"/>
        <dbReference type="EC" id="4.1.1.48"/>
    </reaction>
</comment>
<evidence type="ECO:0000313" key="10">
    <source>
        <dbReference type="EMBL" id="AKH21229.1"/>
    </source>
</evidence>
<protein>
    <recommendedName>
        <fullName evidence="8">Indole-3-glycerol phosphate synthase</fullName>
        <shortName evidence="8">IGPS</shortName>
        <ecNumber evidence="8">4.1.1.48</ecNumber>
    </recommendedName>
</protein>
<dbReference type="Gene3D" id="3.20.20.70">
    <property type="entry name" value="Aldolase class I"/>
    <property type="match status" value="1"/>
</dbReference>
<dbReference type="HAMAP" id="MF_00134_B">
    <property type="entry name" value="IGPS_B"/>
    <property type="match status" value="1"/>
</dbReference>
<dbReference type="FunFam" id="3.20.20.70:FF:000024">
    <property type="entry name" value="Indole-3-glycerol phosphate synthase"/>
    <property type="match status" value="1"/>
</dbReference>
<comment type="pathway">
    <text evidence="2 8">Amino-acid biosynthesis; L-tryptophan biosynthesis; L-tryptophan from chorismate: step 4/5.</text>
</comment>
<dbReference type="EC" id="4.1.1.48" evidence="8"/>
<dbReference type="InterPro" id="IPR013785">
    <property type="entry name" value="Aldolase_TIM"/>
</dbReference>
<evidence type="ECO:0000256" key="7">
    <source>
        <dbReference type="ARBA" id="ARBA00023239"/>
    </source>
</evidence>
<evidence type="ECO:0000259" key="9">
    <source>
        <dbReference type="Pfam" id="PF00218"/>
    </source>
</evidence>
<accession>A0A0F7K0W0</accession>
<dbReference type="NCBIfam" id="NF001373">
    <property type="entry name" value="PRK00278.1-6"/>
    <property type="match status" value="1"/>
</dbReference>
<evidence type="ECO:0000256" key="5">
    <source>
        <dbReference type="ARBA" id="ARBA00022822"/>
    </source>
</evidence>
<dbReference type="KEGG" id="seds:AAY24_13620"/>
<keyword evidence="7 8" id="KW-0456">Lyase</keyword>
<dbReference type="UniPathway" id="UPA00035">
    <property type="reaction ID" value="UER00043"/>
</dbReference>
<dbReference type="PANTHER" id="PTHR22854:SF2">
    <property type="entry name" value="INDOLE-3-GLYCEROL-PHOSPHATE SYNTHASE"/>
    <property type="match status" value="1"/>
</dbReference>
<dbReference type="NCBIfam" id="NF001377">
    <property type="entry name" value="PRK00278.2-4"/>
    <property type="match status" value="1"/>
</dbReference>
<organism evidence="10 11">
    <name type="scientific">Sedimenticola thiotaurini</name>
    <dbReference type="NCBI Taxonomy" id="1543721"/>
    <lineage>
        <taxon>Bacteria</taxon>
        <taxon>Pseudomonadati</taxon>
        <taxon>Pseudomonadota</taxon>
        <taxon>Gammaproteobacteria</taxon>
        <taxon>Chromatiales</taxon>
        <taxon>Sedimenticolaceae</taxon>
        <taxon>Sedimenticola</taxon>
    </lineage>
</organism>
<proteinExistence type="inferred from homology"/>
<dbReference type="GO" id="GO:0004640">
    <property type="term" value="F:phosphoribosylanthranilate isomerase activity"/>
    <property type="evidence" value="ECO:0007669"/>
    <property type="project" value="TreeGrafter"/>
</dbReference>
<dbReference type="HAMAP" id="MF_00134_A">
    <property type="entry name" value="IGPS_A"/>
    <property type="match status" value="1"/>
</dbReference>
<dbReference type="SUPFAM" id="SSF51366">
    <property type="entry name" value="Ribulose-phoshate binding barrel"/>
    <property type="match status" value="1"/>
</dbReference>
<evidence type="ECO:0000256" key="4">
    <source>
        <dbReference type="ARBA" id="ARBA00022793"/>
    </source>
</evidence>
<dbReference type="InterPro" id="IPR013798">
    <property type="entry name" value="Indole-3-glycerol_P_synth_dom"/>
</dbReference>
<keyword evidence="11" id="KW-1185">Reference proteome</keyword>
<dbReference type="NCBIfam" id="NF001370">
    <property type="entry name" value="PRK00278.1-2"/>
    <property type="match status" value="1"/>
</dbReference>
<dbReference type="PANTHER" id="PTHR22854">
    <property type="entry name" value="TRYPTOPHAN BIOSYNTHESIS PROTEIN"/>
    <property type="match status" value="1"/>
</dbReference>
<feature type="domain" description="Indole-3-glycerol phosphate synthase" evidence="9">
    <location>
        <begin position="8"/>
        <end position="261"/>
    </location>
</feature>
<dbReference type="GO" id="GO:0004425">
    <property type="term" value="F:indole-3-glycerol-phosphate synthase activity"/>
    <property type="evidence" value="ECO:0007669"/>
    <property type="project" value="UniProtKB-UniRule"/>
</dbReference>
<dbReference type="Pfam" id="PF00218">
    <property type="entry name" value="IGPS"/>
    <property type="match status" value="1"/>
</dbReference>
<evidence type="ECO:0000313" key="11">
    <source>
        <dbReference type="Proteomes" id="UP000034410"/>
    </source>
</evidence>
<dbReference type="PATRIC" id="fig|1543721.4.peg.2821"/>
<dbReference type="EMBL" id="CP011412">
    <property type="protein sequence ID" value="AKH21229.1"/>
    <property type="molecule type" value="Genomic_DNA"/>
</dbReference>
<sequence>MSNTPDILKKIVQRKREEISQRQATLPLERLIEQLAESDNPTRGFARAIADKIDQGGAGVIAEIKKASPSKGVIRADFRPAEIAASYQQGGAACLSVLTDVDFFQGSDAYLQQARAACSLPVIRKDFIIDPYQVHEARLIGADCILLIVSCLDDDTLQELNTLAHSLGMDVLVEVHDAAELERALTLNNRLIGINNRNLRTFDVSLDTTLELLAQIPPGHIVVTESGIHTPDDVQRMRRHGVHAFLVGEAFMRADDPGEKLGALFR</sequence>
<evidence type="ECO:0000256" key="3">
    <source>
        <dbReference type="ARBA" id="ARBA00022605"/>
    </source>
</evidence>
<dbReference type="Proteomes" id="UP000034410">
    <property type="component" value="Chromosome"/>
</dbReference>
<evidence type="ECO:0000256" key="2">
    <source>
        <dbReference type="ARBA" id="ARBA00004696"/>
    </source>
</evidence>
<evidence type="ECO:0000256" key="8">
    <source>
        <dbReference type="HAMAP-Rule" id="MF_00134"/>
    </source>
</evidence>
<evidence type="ECO:0000256" key="1">
    <source>
        <dbReference type="ARBA" id="ARBA00001633"/>
    </source>
</evidence>
<dbReference type="RefSeq" id="WP_046860158.1">
    <property type="nucleotide sequence ID" value="NZ_CP011412.1"/>
</dbReference>
<dbReference type="GO" id="GO:0000162">
    <property type="term" value="P:L-tryptophan biosynthetic process"/>
    <property type="evidence" value="ECO:0007669"/>
    <property type="project" value="UniProtKB-UniRule"/>
</dbReference>
<dbReference type="InterPro" id="IPR011060">
    <property type="entry name" value="RibuloseP-bd_barrel"/>
</dbReference>
<keyword evidence="5 8" id="KW-0822">Tryptophan biosynthesis</keyword>
<keyword evidence="6 8" id="KW-0057">Aromatic amino acid biosynthesis</keyword>